<proteinExistence type="predicted"/>
<sequence length="176" mass="19981">MRSCSLLLQDFGILIRHRSFIRRPLAQVRLFFAFGLIYYFSMVEEAILGFVEKNDEIKDYGEFALEKGISQEGIVNVIKSFNGLRFVNAILGFVEKNDEIKDYGEFALEKGISQEGIVNVIKSFNGLRFVNEAILGFVEKNDEIKDYGEFALEKGISQEGIVNVIKSFNGLRFVNG</sequence>
<reference evidence="1 2" key="2">
    <citation type="journal article" date="2022" name="Mol. Ecol. Resour.">
        <title>The genomes of chicory, endive, great burdock and yacon provide insights into Asteraceae paleo-polyploidization history and plant inulin production.</title>
        <authorList>
            <person name="Fan W."/>
            <person name="Wang S."/>
            <person name="Wang H."/>
            <person name="Wang A."/>
            <person name="Jiang F."/>
            <person name="Liu H."/>
            <person name="Zhao H."/>
            <person name="Xu D."/>
            <person name="Zhang Y."/>
        </authorList>
    </citation>
    <scope>NUCLEOTIDE SEQUENCE [LARGE SCALE GENOMIC DNA]</scope>
    <source>
        <strain evidence="2">cv. Yunnan</strain>
        <tissue evidence="1">Leaves</tissue>
    </source>
</reference>
<reference evidence="2" key="1">
    <citation type="journal article" date="2022" name="Mol. Ecol. Resour.">
        <title>The genomes of chicory, endive, great burdock and yacon provide insights into Asteraceae palaeo-polyploidization history and plant inulin production.</title>
        <authorList>
            <person name="Fan W."/>
            <person name="Wang S."/>
            <person name="Wang H."/>
            <person name="Wang A."/>
            <person name="Jiang F."/>
            <person name="Liu H."/>
            <person name="Zhao H."/>
            <person name="Xu D."/>
            <person name="Zhang Y."/>
        </authorList>
    </citation>
    <scope>NUCLEOTIDE SEQUENCE [LARGE SCALE GENOMIC DNA]</scope>
    <source>
        <strain evidence="2">cv. Yunnan</strain>
    </source>
</reference>
<dbReference type="EMBL" id="CM042018">
    <property type="protein sequence ID" value="KAI3830273.1"/>
    <property type="molecule type" value="Genomic_DNA"/>
</dbReference>
<evidence type="ECO:0000313" key="1">
    <source>
        <dbReference type="EMBL" id="KAI3830273.1"/>
    </source>
</evidence>
<protein>
    <submittedName>
        <fullName evidence="1">Uncharacterized protein</fullName>
    </submittedName>
</protein>
<dbReference type="Proteomes" id="UP001056120">
    <property type="component" value="Linkage Group LG01"/>
</dbReference>
<organism evidence="1 2">
    <name type="scientific">Smallanthus sonchifolius</name>
    <dbReference type="NCBI Taxonomy" id="185202"/>
    <lineage>
        <taxon>Eukaryota</taxon>
        <taxon>Viridiplantae</taxon>
        <taxon>Streptophyta</taxon>
        <taxon>Embryophyta</taxon>
        <taxon>Tracheophyta</taxon>
        <taxon>Spermatophyta</taxon>
        <taxon>Magnoliopsida</taxon>
        <taxon>eudicotyledons</taxon>
        <taxon>Gunneridae</taxon>
        <taxon>Pentapetalae</taxon>
        <taxon>asterids</taxon>
        <taxon>campanulids</taxon>
        <taxon>Asterales</taxon>
        <taxon>Asteraceae</taxon>
        <taxon>Asteroideae</taxon>
        <taxon>Heliantheae alliance</taxon>
        <taxon>Millerieae</taxon>
        <taxon>Smallanthus</taxon>
    </lineage>
</organism>
<keyword evidence="2" id="KW-1185">Reference proteome</keyword>
<evidence type="ECO:0000313" key="2">
    <source>
        <dbReference type="Proteomes" id="UP001056120"/>
    </source>
</evidence>
<comment type="caution">
    <text evidence="1">The sequence shown here is derived from an EMBL/GenBank/DDBJ whole genome shotgun (WGS) entry which is preliminary data.</text>
</comment>
<name>A0ACB9KDH2_9ASTR</name>
<accession>A0ACB9KDH2</accession>
<gene>
    <name evidence="1" type="ORF">L1987_04410</name>
</gene>